<reference evidence="10" key="1">
    <citation type="submission" date="2016-10" db="EMBL/GenBank/DDBJ databases">
        <authorList>
            <person name="Varghese N."/>
            <person name="Submissions S."/>
        </authorList>
    </citation>
    <scope>NUCLEOTIDE SEQUENCE [LARGE SCALE GENOMIC DNA]</scope>
    <source>
        <strain evidence="10">DSM 25751</strain>
    </source>
</reference>
<evidence type="ECO:0000256" key="7">
    <source>
        <dbReference type="ARBA" id="ARBA00070669"/>
    </source>
</evidence>
<dbReference type="STRING" id="1130080.SAMN04488113_11620"/>
<dbReference type="EMBL" id="FNYW01000016">
    <property type="protein sequence ID" value="SEI74911.1"/>
    <property type="molecule type" value="Genomic_DNA"/>
</dbReference>
<dbReference type="GO" id="GO:0019752">
    <property type="term" value="P:carboxylic acid metabolic process"/>
    <property type="evidence" value="ECO:0007669"/>
    <property type="project" value="UniProtKB-ARBA"/>
</dbReference>
<comment type="similarity">
    <text evidence="1">Belongs to the ornithine cyclodeaminase/mu-crystallin family.</text>
</comment>
<accession>A0A1H6T4E0</accession>
<keyword evidence="3" id="KW-0520">NAD</keyword>
<evidence type="ECO:0000313" key="10">
    <source>
        <dbReference type="Proteomes" id="UP000198564"/>
    </source>
</evidence>
<gene>
    <name evidence="9" type="ORF">SAMN04488113_11620</name>
</gene>
<evidence type="ECO:0000256" key="1">
    <source>
        <dbReference type="ARBA" id="ARBA00008903"/>
    </source>
</evidence>
<dbReference type="Proteomes" id="UP000198564">
    <property type="component" value="Unassembled WGS sequence"/>
</dbReference>
<organism evidence="9 10">
    <name type="scientific">Alkalibacterium gilvum</name>
    <dbReference type="NCBI Taxonomy" id="1130080"/>
    <lineage>
        <taxon>Bacteria</taxon>
        <taxon>Bacillati</taxon>
        <taxon>Bacillota</taxon>
        <taxon>Bacilli</taxon>
        <taxon>Lactobacillales</taxon>
        <taxon>Carnobacteriaceae</taxon>
        <taxon>Alkalibacterium</taxon>
    </lineage>
</organism>
<dbReference type="PANTHER" id="PTHR13812:SF19">
    <property type="entry name" value="KETIMINE REDUCTASE MU-CRYSTALLIN"/>
    <property type="match status" value="1"/>
</dbReference>
<dbReference type="InterPro" id="IPR036291">
    <property type="entry name" value="NAD(P)-bd_dom_sf"/>
</dbReference>
<dbReference type="Gene3D" id="3.40.50.720">
    <property type="entry name" value="NAD(P)-binding Rossmann-like Domain"/>
    <property type="match status" value="1"/>
</dbReference>
<evidence type="ECO:0000256" key="6">
    <source>
        <dbReference type="ARBA" id="ARBA00067080"/>
    </source>
</evidence>
<dbReference type="SUPFAM" id="SSF51735">
    <property type="entry name" value="NAD(P)-binding Rossmann-fold domains"/>
    <property type="match status" value="1"/>
</dbReference>
<proteinExistence type="inferred from homology"/>
<dbReference type="FunFam" id="3.30.1780.10:FF:000002">
    <property type="entry name" value="Ornithine cyclodeaminase"/>
    <property type="match status" value="1"/>
</dbReference>
<evidence type="ECO:0000313" key="9">
    <source>
        <dbReference type="EMBL" id="SEI74911.1"/>
    </source>
</evidence>
<dbReference type="AlphaFoldDB" id="A0A1H6T4E0"/>
<dbReference type="PANTHER" id="PTHR13812">
    <property type="entry name" value="KETIMINE REDUCTASE MU-CRYSTALLIN"/>
    <property type="match status" value="1"/>
</dbReference>
<keyword evidence="10" id="KW-1185">Reference proteome</keyword>
<dbReference type="InterPro" id="IPR023401">
    <property type="entry name" value="ODC_N"/>
</dbReference>
<evidence type="ECO:0000256" key="2">
    <source>
        <dbReference type="ARBA" id="ARBA00023002"/>
    </source>
</evidence>
<comment type="catalytic activity">
    <reaction evidence="5">
        <text>L-proline + NADP(+) = 1-pyrroline-2-carboxylate + NADPH + H(+)</text>
        <dbReference type="Rhea" id="RHEA:20317"/>
        <dbReference type="ChEBI" id="CHEBI:15378"/>
        <dbReference type="ChEBI" id="CHEBI:39785"/>
        <dbReference type="ChEBI" id="CHEBI:57783"/>
        <dbReference type="ChEBI" id="CHEBI:58349"/>
        <dbReference type="ChEBI" id="CHEBI:60039"/>
        <dbReference type="EC" id="1.5.1.49"/>
    </reaction>
</comment>
<dbReference type="OrthoDB" id="9792005at2"/>
<comment type="catalytic activity">
    <reaction evidence="4">
        <text>L-proline + NAD(+) = 1-pyrroline-2-carboxylate + NADH + H(+)</text>
        <dbReference type="Rhea" id="RHEA:20321"/>
        <dbReference type="ChEBI" id="CHEBI:15378"/>
        <dbReference type="ChEBI" id="CHEBI:39785"/>
        <dbReference type="ChEBI" id="CHEBI:57540"/>
        <dbReference type="ChEBI" id="CHEBI:57945"/>
        <dbReference type="ChEBI" id="CHEBI:60039"/>
        <dbReference type="EC" id="1.5.1.49"/>
    </reaction>
</comment>
<dbReference type="EC" id="1.5.1.49" evidence="6"/>
<evidence type="ECO:0000256" key="8">
    <source>
        <dbReference type="ARBA" id="ARBA00078572"/>
    </source>
</evidence>
<evidence type="ECO:0000256" key="3">
    <source>
        <dbReference type="ARBA" id="ARBA00023027"/>
    </source>
</evidence>
<dbReference type="PIRSF" id="PIRSF001439">
    <property type="entry name" value="CryM"/>
    <property type="match status" value="1"/>
</dbReference>
<dbReference type="GO" id="GO:0005737">
    <property type="term" value="C:cytoplasm"/>
    <property type="evidence" value="ECO:0007669"/>
    <property type="project" value="TreeGrafter"/>
</dbReference>
<evidence type="ECO:0000256" key="5">
    <source>
        <dbReference type="ARBA" id="ARBA00052703"/>
    </source>
</evidence>
<sequence length="331" mass="36158">MEMRVLKEKEMKHVFEMKEAIQADKDALALYSAEEVDIPLRINLDVPEEEGRSLYMPGYAAKAHALGVKIVSVYPKNIEKGLTSVPATMVLVDTETGQVCSIMDGTYLTQLRTGAVAGAATDLLARNDSSVFTLVGTGGQAETQLEAVLAVRPIRKVYVFDIDFERAEEFAETMTTLYGEKYGTTVEAVSDIEKAIKKSDVITSVTTSPVKTFESEWVKPGAHINGVGSFTPEMAEIDTAILQNAGKVYCDTRDALVESGNFTQPVEKGLFNLEDVTGELGDLINNETPGRETEEEITFFNTTGNAVLDIVTAQRIYEAAIKKDIGTTLKF</sequence>
<dbReference type="FunFam" id="3.40.50.720:FF:000311">
    <property type="entry name" value="Ornithine cyclodeaminase"/>
    <property type="match status" value="1"/>
</dbReference>
<dbReference type="InterPro" id="IPR003462">
    <property type="entry name" value="ODC_Mu_crystall"/>
</dbReference>
<dbReference type="GO" id="GO:0016491">
    <property type="term" value="F:oxidoreductase activity"/>
    <property type="evidence" value="ECO:0007669"/>
    <property type="project" value="UniProtKB-KW"/>
</dbReference>
<evidence type="ECO:0000256" key="4">
    <source>
        <dbReference type="ARBA" id="ARBA00050354"/>
    </source>
</evidence>
<dbReference type="Pfam" id="PF02423">
    <property type="entry name" value="OCD_Mu_crystall"/>
    <property type="match status" value="1"/>
</dbReference>
<protein>
    <recommendedName>
        <fullName evidence="7">Delta(1)-pyrroline-2-carboxylate reductase</fullName>
        <ecNumber evidence="6">1.5.1.49</ecNumber>
    </recommendedName>
    <alternativeName>
        <fullName evidence="8">Proline ketimine reductase</fullName>
    </alternativeName>
</protein>
<keyword evidence="2" id="KW-0560">Oxidoreductase</keyword>
<dbReference type="NCBIfam" id="NF006379">
    <property type="entry name" value="PRK08618.1"/>
    <property type="match status" value="1"/>
</dbReference>
<dbReference type="Gene3D" id="3.30.1780.10">
    <property type="entry name" value="ornithine cyclodeaminase, domain 1"/>
    <property type="match status" value="1"/>
</dbReference>
<name>A0A1H6T4E0_9LACT</name>